<proteinExistence type="predicted"/>
<comment type="caution">
    <text evidence="2">The sequence shown here is derived from an EMBL/GenBank/DDBJ whole genome shotgun (WGS) entry which is preliminary data.</text>
</comment>
<dbReference type="AlphaFoldDB" id="A0A8H3UCC9"/>
<organism evidence="2 3">
    <name type="scientific">Venturia inaequalis</name>
    <name type="common">Apple scab fungus</name>
    <dbReference type="NCBI Taxonomy" id="5025"/>
    <lineage>
        <taxon>Eukaryota</taxon>
        <taxon>Fungi</taxon>
        <taxon>Dikarya</taxon>
        <taxon>Ascomycota</taxon>
        <taxon>Pezizomycotina</taxon>
        <taxon>Dothideomycetes</taxon>
        <taxon>Pleosporomycetidae</taxon>
        <taxon>Venturiales</taxon>
        <taxon>Venturiaceae</taxon>
        <taxon>Venturia</taxon>
    </lineage>
</organism>
<accession>A0A8H3UCC9</accession>
<evidence type="ECO:0000313" key="2">
    <source>
        <dbReference type="EMBL" id="KAE9967385.1"/>
    </source>
</evidence>
<sequence length="463" mass="50539">MTATTPTMQTPDVVSTRGMKNQVRIRGPKPDVSFQCKSLDHLETRLQAHIELCHKDRLIPETVYAQFIFDSSVKLAVTDLSDGMLDHFPQLANFEPQDGPMALSVPDAVATHGDAKSKLKRQRAVGRIILSSVQKVDGFKYFEKEAWDTKHTDGYRFKYLCRDSFQNKDRAANKSRSSNASAIVLSNGPEANGNVSPGKEAARLATYDCKGSIFVKFSSSQQIVDVVYQHLPIHREPANSAALLPTAGPSSAVPLPSNALTHEESGEPVETTEPLQNNMSMQMPSAPVATAEAAPVKPKKRKRASKLPRESIIEPESSEQEDPDWDMDGPPLPLLSPNYEPDPGDGDFHRPSVVTRVPGLKAQMKKAVRKSFNPQANSDISASSGSDFEGKSKKPKKKGQKGKAAKKAAAAAAAENKSSGAEIDSDGRPHQTDHVRRETARTRKRTIPQPLEQTPASDMDTET</sequence>
<evidence type="ECO:0000313" key="3">
    <source>
        <dbReference type="Proteomes" id="UP000433883"/>
    </source>
</evidence>
<feature type="compositionally biased region" description="Acidic residues" evidence="1">
    <location>
        <begin position="316"/>
        <end position="327"/>
    </location>
</feature>
<feature type="compositionally biased region" description="Basic residues" evidence="1">
    <location>
        <begin position="297"/>
        <end position="306"/>
    </location>
</feature>
<feature type="compositionally biased region" description="Polar residues" evidence="1">
    <location>
        <begin position="273"/>
        <end position="283"/>
    </location>
</feature>
<feature type="compositionally biased region" description="Polar residues" evidence="1">
    <location>
        <begin position="372"/>
        <end position="386"/>
    </location>
</feature>
<evidence type="ECO:0000256" key="1">
    <source>
        <dbReference type="SAM" id="MobiDB-lite"/>
    </source>
</evidence>
<feature type="compositionally biased region" description="Basic and acidic residues" evidence="1">
    <location>
        <begin position="425"/>
        <end position="441"/>
    </location>
</feature>
<feature type="compositionally biased region" description="Basic residues" evidence="1">
    <location>
        <begin position="393"/>
        <end position="406"/>
    </location>
</feature>
<feature type="compositionally biased region" description="Low complexity" evidence="1">
    <location>
        <begin position="407"/>
        <end position="422"/>
    </location>
</feature>
<dbReference type="Proteomes" id="UP000433883">
    <property type="component" value="Unassembled WGS sequence"/>
</dbReference>
<name>A0A8H3UCC9_VENIN</name>
<gene>
    <name evidence="2" type="ORF">BLS_006416</name>
</gene>
<reference evidence="2 3" key="1">
    <citation type="submission" date="2019-11" db="EMBL/GenBank/DDBJ databases">
        <title>Venturia inaequalis Genome Resource.</title>
        <authorList>
            <person name="Lichtner F.J."/>
        </authorList>
    </citation>
    <scope>NUCLEOTIDE SEQUENCE [LARGE SCALE GENOMIC DNA]</scope>
    <source>
        <strain evidence="2">Bline_iso_100314</strain>
    </source>
</reference>
<feature type="region of interest" description="Disordered" evidence="1">
    <location>
        <begin position="242"/>
        <end position="463"/>
    </location>
</feature>
<dbReference type="EMBL" id="WNWQ01000471">
    <property type="protein sequence ID" value="KAE9967385.1"/>
    <property type="molecule type" value="Genomic_DNA"/>
</dbReference>
<protein>
    <submittedName>
        <fullName evidence="2">Uncharacterized protein</fullName>
    </submittedName>
</protein>